<evidence type="ECO:0000313" key="1">
    <source>
        <dbReference type="EMBL" id="KAI0037830.1"/>
    </source>
</evidence>
<comment type="caution">
    <text evidence="1">The sequence shown here is derived from an EMBL/GenBank/DDBJ whole genome shotgun (WGS) entry which is preliminary data.</text>
</comment>
<reference evidence="1" key="1">
    <citation type="submission" date="2021-02" db="EMBL/GenBank/DDBJ databases">
        <authorList>
            <consortium name="DOE Joint Genome Institute"/>
            <person name="Ahrendt S."/>
            <person name="Looney B.P."/>
            <person name="Miyauchi S."/>
            <person name="Morin E."/>
            <person name="Drula E."/>
            <person name="Courty P.E."/>
            <person name="Chicoki N."/>
            <person name="Fauchery L."/>
            <person name="Kohler A."/>
            <person name="Kuo A."/>
            <person name="Labutti K."/>
            <person name="Pangilinan J."/>
            <person name="Lipzen A."/>
            <person name="Riley R."/>
            <person name="Andreopoulos W."/>
            <person name="He G."/>
            <person name="Johnson J."/>
            <person name="Barry K.W."/>
            <person name="Grigoriev I.V."/>
            <person name="Nagy L."/>
            <person name="Hibbett D."/>
            <person name="Henrissat B."/>
            <person name="Matheny P.B."/>
            <person name="Labbe J."/>
            <person name="Martin F."/>
        </authorList>
    </citation>
    <scope>NUCLEOTIDE SEQUENCE</scope>
    <source>
        <strain evidence="1">FP105234-sp</strain>
    </source>
</reference>
<gene>
    <name evidence="1" type="ORF">FA95DRAFT_1684798</name>
</gene>
<sequence length="76" mass="8669">MGTPLNGRGKRRSSAANVKSTNLTLRDQEKHIDNLKNENFDIKLKVHYLEERLAQLAPDQVESALKENINLNIEVQ</sequence>
<evidence type="ECO:0000313" key="2">
    <source>
        <dbReference type="Proteomes" id="UP000814033"/>
    </source>
</evidence>
<dbReference type="EMBL" id="MU276699">
    <property type="protein sequence ID" value="KAI0037830.1"/>
    <property type="molecule type" value="Genomic_DNA"/>
</dbReference>
<protein>
    <submittedName>
        <fullName evidence="1">Uncharacterized protein</fullName>
    </submittedName>
</protein>
<proteinExistence type="predicted"/>
<keyword evidence="2" id="KW-1185">Reference proteome</keyword>
<name>A0ACB8R246_9AGAM</name>
<organism evidence="1 2">
    <name type="scientific">Auriscalpium vulgare</name>
    <dbReference type="NCBI Taxonomy" id="40419"/>
    <lineage>
        <taxon>Eukaryota</taxon>
        <taxon>Fungi</taxon>
        <taxon>Dikarya</taxon>
        <taxon>Basidiomycota</taxon>
        <taxon>Agaricomycotina</taxon>
        <taxon>Agaricomycetes</taxon>
        <taxon>Russulales</taxon>
        <taxon>Auriscalpiaceae</taxon>
        <taxon>Auriscalpium</taxon>
    </lineage>
</organism>
<reference evidence="1" key="2">
    <citation type="journal article" date="2022" name="New Phytol.">
        <title>Evolutionary transition to the ectomycorrhizal habit in the genomes of a hyperdiverse lineage of mushroom-forming fungi.</title>
        <authorList>
            <person name="Looney B."/>
            <person name="Miyauchi S."/>
            <person name="Morin E."/>
            <person name="Drula E."/>
            <person name="Courty P.E."/>
            <person name="Kohler A."/>
            <person name="Kuo A."/>
            <person name="LaButti K."/>
            <person name="Pangilinan J."/>
            <person name="Lipzen A."/>
            <person name="Riley R."/>
            <person name="Andreopoulos W."/>
            <person name="He G."/>
            <person name="Johnson J."/>
            <person name="Nolan M."/>
            <person name="Tritt A."/>
            <person name="Barry K.W."/>
            <person name="Grigoriev I.V."/>
            <person name="Nagy L.G."/>
            <person name="Hibbett D."/>
            <person name="Henrissat B."/>
            <person name="Matheny P.B."/>
            <person name="Labbe J."/>
            <person name="Martin F.M."/>
        </authorList>
    </citation>
    <scope>NUCLEOTIDE SEQUENCE</scope>
    <source>
        <strain evidence="1">FP105234-sp</strain>
    </source>
</reference>
<accession>A0ACB8R246</accession>
<dbReference type="Proteomes" id="UP000814033">
    <property type="component" value="Unassembled WGS sequence"/>
</dbReference>